<reference evidence="5" key="2">
    <citation type="submission" date="2020-07" db="EMBL/GenBank/DDBJ databases">
        <title>Flavobacterium sp. xlx-214.</title>
        <authorList>
            <person name="Yang C."/>
        </authorList>
    </citation>
    <scope>NUCLEOTIDE SEQUENCE [LARGE SCALE GENOMIC DNA]</scope>
    <source>
        <strain evidence="5">CX-624</strain>
    </source>
</reference>
<dbReference type="PANTHER" id="PTHR43031">
    <property type="entry name" value="FAD-DEPENDENT OXIDOREDUCTASE"/>
    <property type="match status" value="1"/>
</dbReference>
<evidence type="ECO:0000313" key="4">
    <source>
        <dbReference type="Proteomes" id="UP000515349"/>
    </source>
</evidence>
<dbReference type="Proteomes" id="UP000539710">
    <property type="component" value="Unassembled WGS sequence"/>
</dbReference>
<feature type="domain" description="Rhodanese" evidence="1">
    <location>
        <begin position="21"/>
        <end position="98"/>
    </location>
</feature>
<evidence type="ECO:0000313" key="5">
    <source>
        <dbReference type="Proteomes" id="UP000539710"/>
    </source>
</evidence>
<dbReference type="PROSITE" id="PS50206">
    <property type="entry name" value="RHODANESE_3"/>
    <property type="match status" value="1"/>
</dbReference>
<dbReference type="InterPro" id="IPR001763">
    <property type="entry name" value="Rhodanese-like_dom"/>
</dbReference>
<organism evidence="3 4">
    <name type="scientific">Marnyiella aurantia</name>
    <dbReference type="NCBI Taxonomy" id="2758037"/>
    <lineage>
        <taxon>Bacteria</taxon>
        <taxon>Pseudomonadati</taxon>
        <taxon>Bacteroidota</taxon>
        <taxon>Flavobacteriia</taxon>
        <taxon>Flavobacteriales</taxon>
        <taxon>Weeksellaceae</taxon>
        <taxon>Marnyiella</taxon>
    </lineage>
</organism>
<dbReference type="SUPFAM" id="SSF52821">
    <property type="entry name" value="Rhodanese/Cell cycle control phosphatase"/>
    <property type="match status" value="1"/>
</dbReference>
<evidence type="ECO:0000313" key="3">
    <source>
        <dbReference type="EMBL" id="QMS98920.1"/>
    </source>
</evidence>
<dbReference type="Pfam" id="PF00581">
    <property type="entry name" value="Rhodanese"/>
    <property type="match status" value="1"/>
</dbReference>
<dbReference type="AlphaFoldDB" id="A0A7D7LQA9"/>
<dbReference type="EMBL" id="CP059472">
    <property type="protein sequence ID" value="QMS98920.1"/>
    <property type="molecule type" value="Genomic_DNA"/>
</dbReference>
<accession>A0A7D7LQA9</accession>
<dbReference type="RefSeq" id="WP_181885797.1">
    <property type="nucleotide sequence ID" value="NZ_CP059472.1"/>
</dbReference>
<dbReference type="CDD" id="cd00158">
    <property type="entry name" value="RHOD"/>
    <property type="match status" value="1"/>
</dbReference>
<name>A0A7D7LQA9_9FLAO</name>
<dbReference type="SMART" id="SM00450">
    <property type="entry name" value="RHOD"/>
    <property type="match status" value="1"/>
</dbReference>
<evidence type="ECO:0000313" key="2">
    <source>
        <dbReference type="EMBL" id="MBA5245672.1"/>
    </source>
</evidence>
<keyword evidence="5" id="KW-1185">Reference proteome</keyword>
<gene>
    <name evidence="3" type="ORF">H1R16_02620</name>
    <name evidence="2" type="ORF">H2507_00655</name>
</gene>
<dbReference type="InterPro" id="IPR036873">
    <property type="entry name" value="Rhodanese-like_dom_sf"/>
</dbReference>
<dbReference type="InterPro" id="IPR050229">
    <property type="entry name" value="GlpE_sulfurtransferase"/>
</dbReference>
<dbReference type="KEGG" id="cbau:H1R16_02620"/>
<dbReference type="PANTHER" id="PTHR43031:SF1">
    <property type="entry name" value="PYRIDINE NUCLEOTIDE-DISULPHIDE OXIDOREDUCTASE"/>
    <property type="match status" value="1"/>
</dbReference>
<proteinExistence type="predicted"/>
<reference evidence="2" key="3">
    <citation type="submission" date="2020-07" db="EMBL/GenBank/DDBJ databases">
        <authorList>
            <person name="Yang C."/>
        </authorList>
    </citation>
    <scope>NUCLEOTIDE SEQUENCE</scope>
    <source>
        <strain evidence="2">Cx-624</strain>
    </source>
</reference>
<reference evidence="3 4" key="1">
    <citation type="submission" date="2020-07" db="EMBL/GenBank/DDBJ databases">
        <title>Chryseobacterium sp.cx-624.</title>
        <authorList>
            <person name="Yang C."/>
        </authorList>
    </citation>
    <scope>NUCLEOTIDE SEQUENCE [LARGE SCALE GENOMIC DNA]</scope>
    <source>
        <strain evidence="4">cx-624</strain>
        <strain evidence="3">Cx-624</strain>
    </source>
</reference>
<protein>
    <submittedName>
        <fullName evidence="3">Rhodanese-like domain-containing protein</fullName>
    </submittedName>
</protein>
<sequence>MFNLLKNLFSAPDRSEFKEIMKNKPLLVDVRTREEFQGGSVKGAVNIPLNTVSKDLRRFAGKGNIVVFCRSGNRSSQAKIILDQAGVSKVYNGGSLHNIQNLLKQN</sequence>
<evidence type="ECO:0000259" key="1">
    <source>
        <dbReference type="PROSITE" id="PS50206"/>
    </source>
</evidence>
<dbReference type="EMBL" id="JACEUX010000001">
    <property type="protein sequence ID" value="MBA5245672.1"/>
    <property type="molecule type" value="Genomic_DNA"/>
</dbReference>
<dbReference type="Proteomes" id="UP000515349">
    <property type="component" value="Chromosome"/>
</dbReference>
<dbReference type="Gene3D" id="3.40.250.10">
    <property type="entry name" value="Rhodanese-like domain"/>
    <property type="match status" value="1"/>
</dbReference>